<sequence length="318" mass="33696">MVRPTLDVFAATPQGIAFFDAYDALLARSGGHPIDVETAHGITRVTIIGPRPDTPDAVPLDAVPLVLLPGGGATSMSYVNVMEHLATGRHVIAVDLLGDAGRSRPGAASPRAPAELFDWLAAVLDRIPDAISSAHIAVHPAATDTVDVVGHSYGAMIALGFATGQHGARVRNLALLDPTSCFAGLRIAYLQHAIPTLIAPTPPRLRRFLSWETRGTDPEPLWTQMYCAGAGFPKTRTIVPKRPRRAALSRLTDPSRVTAILAPQSRAHDTAEVARRIRSTLPTARVVTLSTGTHHTLPLGPSNEIVDALLGAIEKPAV</sequence>
<dbReference type="InterPro" id="IPR000073">
    <property type="entry name" value="AB_hydrolase_1"/>
</dbReference>
<dbReference type="GO" id="GO:0016020">
    <property type="term" value="C:membrane"/>
    <property type="evidence" value="ECO:0007669"/>
    <property type="project" value="TreeGrafter"/>
</dbReference>
<dbReference type="SUPFAM" id="SSF53474">
    <property type="entry name" value="alpha/beta-Hydrolases"/>
    <property type="match status" value="1"/>
</dbReference>
<dbReference type="Gene3D" id="3.40.50.1820">
    <property type="entry name" value="alpha/beta hydrolase"/>
    <property type="match status" value="1"/>
</dbReference>
<protein>
    <submittedName>
        <fullName evidence="2">Putative carboxylesterase</fullName>
    </submittedName>
</protein>
<evidence type="ECO:0000313" key="2">
    <source>
        <dbReference type="EMBL" id="ACO88868.1"/>
    </source>
</evidence>
<proteinExistence type="predicted"/>
<dbReference type="Pfam" id="PF12697">
    <property type="entry name" value="Abhydrolase_6"/>
    <property type="match status" value="1"/>
</dbReference>
<dbReference type="InterPro" id="IPR050266">
    <property type="entry name" value="AB_hydrolase_sf"/>
</dbReference>
<dbReference type="InterPro" id="IPR029058">
    <property type="entry name" value="AB_hydrolase_fold"/>
</dbReference>
<accession>C3UMX7</accession>
<name>C3UMX7_9MICO</name>
<dbReference type="AlphaFoldDB" id="C3UMX7"/>
<evidence type="ECO:0000259" key="1">
    <source>
        <dbReference type="Pfam" id="PF12697"/>
    </source>
</evidence>
<dbReference type="EMBL" id="FJ577793">
    <property type="protein sequence ID" value="ACO88868.1"/>
    <property type="molecule type" value="Genomic_DNA"/>
</dbReference>
<dbReference type="PANTHER" id="PTHR43798:SF33">
    <property type="entry name" value="HYDROLASE, PUTATIVE (AFU_ORTHOLOGUE AFUA_2G14860)-RELATED"/>
    <property type="match status" value="1"/>
</dbReference>
<keyword evidence="2" id="KW-0614">Plasmid</keyword>
<dbReference type="PANTHER" id="PTHR43798">
    <property type="entry name" value="MONOACYLGLYCEROL LIPASE"/>
    <property type="match status" value="1"/>
</dbReference>
<reference evidence="2" key="1">
    <citation type="submission" date="2008-12" db="EMBL/GenBank/DDBJ databases">
        <authorList>
            <person name="Andeer P."/>
            <person name="Stahl D.A."/>
            <person name="Bruce N.C."/>
            <person name="Strand S.E."/>
        </authorList>
    </citation>
    <scope>NUCLEOTIDE SEQUENCE</scope>
    <source>
        <strain evidence="2">MA1</strain>
        <plasmid evidence="2">pMA1</plasmid>
    </source>
</reference>
<dbReference type="GO" id="GO:0003824">
    <property type="term" value="F:catalytic activity"/>
    <property type="evidence" value="ECO:0007669"/>
    <property type="project" value="UniProtKB-ARBA"/>
</dbReference>
<feature type="domain" description="AB hydrolase-1" evidence="1">
    <location>
        <begin position="65"/>
        <end position="299"/>
    </location>
</feature>
<geneLocation type="plasmid" evidence="2">
    <name>pMA1</name>
</geneLocation>
<reference evidence="2" key="2">
    <citation type="journal article" date="2009" name="Appl. Environ. Microbiol.">
        <title>Lateral transfer of genes for hexahydro-1,3,5-trinitro-1,3,5-triazine (RDX) degradation.</title>
        <authorList>
            <person name="Andeer P.F."/>
            <person name="Stahl D.A."/>
            <person name="Bruce N.C."/>
            <person name="Strand S.E."/>
        </authorList>
    </citation>
    <scope>NUCLEOTIDE SEQUENCE</scope>
    <source>
        <strain evidence="2">MA1</strain>
        <plasmid evidence="2">pMA1</plasmid>
    </source>
</reference>
<organism evidence="2">
    <name type="scientific">Microbacterium sp. MA1</name>
    <dbReference type="NCBI Taxonomy" id="614068"/>
    <lineage>
        <taxon>Bacteria</taxon>
        <taxon>Bacillati</taxon>
        <taxon>Actinomycetota</taxon>
        <taxon>Actinomycetes</taxon>
        <taxon>Micrococcales</taxon>
        <taxon>Microbacteriaceae</taxon>
        <taxon>Microbacterium</taxon>
    </lineage>
</organism>